<evidence type="ECO:0000256" key="5">
    <source>
        <dbReference type="ARBA" id="ARBA00023136"/>
    </source>
</evidence>
<dbReference type="EMBL" id="CAUYUJ010015978">
    <property type="protein sequence ID" value="CAK0860431.1"/>
    <property type="molecule type" value="Genomic_DNA"/>
</dbReference>
<feature type="transmembrane region" description="Helical" evidence="7">
    <location>
        <begin position="223"/>
        <end position="242"/>
    </location>
</feature>
<sequence>MVFVEGGADTHAPAREPPLPAPTARSPSDPLLRGGCVAMGNTLALPLSPVAPAQGARVLAQDDQEAAARTASASTVGSGASAGPGRTRLLNRLVGVVLAIVGGGLCGVQSVPATLYNAEHPGNRPTAVVLPQCFGIWVASTAIYNVYASLARLAGVPVPHAVIRPAYFSGCIWALGFACMIGGIHELGYSIGYTLDAVGPIVVSSLISVFVFREITGEKQLKLFACAFLCQLVGVVLIAAFGHPAG</sequence>
<evidence type="ECO:0000256" key="7">
    <source>
        <dbReference type="SAM" id="Phobius"/>
    </source>
</evidence>
<gene>
    <name evidence="8" type="ORF">PCOR1329_LOCUS49402</name>
</gene>
<comment type="caution">
    <text evidence="8">The sequence shown here is derived from an EMBL/GenBank/DDBJ whole genome shotgun (WGS) entry which is preliminary data.</text>
</comment>
<feature type="region of interest" description="Disordered" evidence="6">
    <location>
        <begin position="1"/>
        <end position="28"/>
    </location>
</feature>
<dbReference type="Pfam" id="PF07857">
    <property type="entry name" value="TMEM144"/>
    <property type="match status" value="1"/>
</dbReference>
<comment type="similarity">
    <text evidence="2">Belongs to the TMEM144 family.</text>
</comment>
<evidence type="ECO:0000256" key="1">
    <source>
        <dbReference type="ARBA" id="ARBA00004141"/>
    </source>
</evidence>
<keyword evidence="4 7" id="KW-1133">Transmembrane helix</keyword>
<name>A0ABN9UKS8_9DINO</name>
<evidence type="ECO:0000256" key="2">
    <source>
        <dbReference type="ARBA" id="ARBA00005731"/>
    </source>
</evidence>
<accession>A0ABN9UKS8</accession>
<evidence type="ECO:0008006" key="10">
    <source>
        <dbReference type="Google" id="ProtNLM"/>
    </source>
</evidence>
<keyword evidence="5 7" id="KW-0472">Membrane</keyword>
<dbReference type="PANTHER" id="PTHR16119">
    <property type="entry name" value="TRANSMEMBRANE PROTEIN 144"/>
    <property type="match status" value="1"/>
</dbReference>
<dbReference type="InterPro" id="IPR010651">
    <property type="entry name" value="Sugar_transport"/>
</dbReference>
<organism evidence="8 9">
    <name type="scientific">Prorocentrum cordatum</name>
    <dbReference type="NCBI Taxonomy" id="2364126"/>
    <lineage>
        <taxon>Eukaryota</taxon>
        <taxon>Sar</taxon>
        <taxon>Alveolata</taxon>
        <taxon>Dinophyceae</taxon>
        <taxon>Prorocentrales</taxon>
        <taxon>Prorocentraceae</taxon>
        <taxon>Prorocentrum</taxon>
    </lineage>
</organism>
<feature type="transmembrane region" description="Helical" evidence="7">
    <location>
        <begin position="93"/>
        <end position="114"/>
    </location>
</feature>
<keyword evidence="3 7" id="KW-0812">Transmembrane</keyword>
<evidence type="ECO:0000256" key="3">
    <source>
        <dbReference type="ARBA" id="ARBA00022692"/>
    </source>
</evidence>
<evidence type="ECO:0000256" key="6">
    <source>
        <dbReference type="SAM" id="MobiDB-lite"/>
    </source>
</evidence>
<feature type="transmembrane region" description="Helical" evidence="7">
    <location>
        <begin position="191"/>
        <end position="211"/>
    </location>
</feature>
<comment type="subcellular location">
    <subcellularLocation>
        <location evidence="1">Membrane</location>
        <topology evidence="1">Multi-pass membrane protein</topology>
    </subcellularLocation>
</comment>
<feature type="transmembrane region" description="Helical" evidence="7">
    <location>
        <begin position="134"/>
        <end position="154"/>
    </location>
</feature>
<dbReference type="InterPro" id="IPR012435">
    <property type="entry name" value="TMEM144"/>
</dbReference>
<dbReference type="Proteomes" id="UP001189429">
    <property type="component" value="Unassembled WGS sequence"/>
</dbReference>
<keyword evidence="9" id="KW-1185">Reference proteome</keyword>
<proteinExistence type="inferred from homology"/>
<dbReference type="PANTHER" id="PTHR16119:SF17">
    <property type="entry name" value="TRANSMEMBRANE PROTEIN 144"/>
    <property type="match status" value="1"/>
</dbReference>
<evidence type="ECO:0000313" key="9">
    <source>
        <dbReference type="Proteomes" id="UP001189429"/>
    </source>
</evidence>
<feature type="transmembrane region" description="Helical" evidence="7">
    <location>
        <begin position="166"/>
        <end position="185"/>
    </location>
</feature>
<protein>
    <recommendedName>
        <fullName evidence="10">EamA domain-containing protein</fullName>
    </recommendedName>
</protein>
<evidence type="ECO:0000313" key="8">
    <source>
        <dbReference type="EMBL" id="CAK0860431.1"/>
    </source>
</evidence>
<reference evidence="8" key="1">
    <citation type="submission" date="2023-10" db="EMBL/GenBank/DDBJ databases">
        <authorList>
            <person name="Chen Y."/>
            <person name="Shah S."/>
            <person name="Dougan E. K."/>
            <person name="Thang M."/>
            <person name="Chan C."/>
        </authorList>
    </citation>
    <scope>NUCLEOTIDE SEQUENCE [LARGE SCALE GENOMIC DNA]</scope>
</reference>
<evidence type="ECO:0000256" key="4">
    <source>
        <dbReference type="ARBA" id="ARBA00022989"/>
    </source>
</evidence>